<sequence length="93" mass="10443">MSHFAWMAWTWQTALFFGGIATLLISLTVLALLRPEIERVGVLRIPTTRGDRLFISLLGSAFIHLAWLGLISPDVWWASGVSLIYAAAVFRWV</sequence>
<organism evidence="2 3">
    <name type="scientific">Elstera litoralis</name>
    <dbReference type="NCBI Taxonomy" id="552518"/>
    <lineage>
        <taxon>Bacteria</taxon>
        <taxon>Pseudomonadati</taxon>
        <taxon>Pseudomonadota</taxon>
        <taxon>Alphaproteobacteria</taxon>
        <taxon>Rhodospirillales</taxon>
        <taxon>Rhodospirillaceae</taxon>
        <taxon>Elstera</taxon>
    </lineage>
</organism>
<evidence type="ECO:0000256" key="1">
    <source>
        <dbReference type="SAM" id="Phobius"/>
    </source>
</evidence>
<gene>
    <name evidence="2" type="ORF">VZ95_16750</name>
</gene>
<dbReference type="InterPro" id="IPR018678">
    <property type="entry name" value="DUF2160_TM"/>
</dbReference>
<protein>
    <submittedName>
        <fullName evidence="2">Membrane protein</fullName>
    </submittedName>
</protein>
<keyword evidence="1" id="KW-0472">Membrane</keyword>
<keyword evidence="1" id="KW-1133">Transmembrane helix</keyword>
<dbReference type="AlphaFoldDB" id="A0A0F3IPR3"/>
<accession>A0A0F3IPR3</accession>
<name>A0A0F3IPR3_9PROT</name>
<comment type="caution">
    <text evidence="2">The sequence shown here is derived from an EMBL/GenBank/DDBJ whole genome shotgun (WGS) entry which is preliminary data.</text>
</comment>
<feature type="transmembrane region" description="Helical" evidence="1">
    <location>
        <begin position="6"/>
        <end position="33"/>
    </location>
</feature>
<dbReference type="OrthoDB" id="5420630at2"/>
<feature type="transmembrane region" description="Helical" evidence="1">
    <location>
        <begin position="53"/>
        <end position="70"/>
    </location>
</feature>
<dbReference type="EMBL" id="LAJY01000521">
    <property type="protein sequence ID" value="KJV08602.1"/>
    <property type="molecule type" value="Genomic_DNA"/>
</dbReference>
<feature type="transmembrane region" description="Helical" evidence="1">
    <location>
        <begin position="76"/>
        <end position="92"/>
    </location>
</feature>
<dbReference type="RefSeq" id="WP_045776873.1">
    <property type="nucleotide sequence ID" value="NZ_LAJY01000521.1"/>
</dbReference>
<keyword evidence="1" id="KW-0812">Transmembrane</keyword>
<evidence type="ECO:0000313" key="3">
    <source>
        <dbReference type="Proteomes" id="UP000033774"/>
    </source>
</evidence>
<dbReference type="Pfam" id="PF09928">
    <property type="entry name" value="DUF2160"/>
    <property type="match status" value="1"/>
</dbReference>
<evidence type="ECO:0000313" key="2">
    <source>
        <dbReference type="EMBL" id="KJV08602.1"/>
    </source>
</evidence>
<dbReference type="PATRIC" id="fig|552518.3.peg.3337"/>
<dbReference type="Proteomes" id="UP000033774">
    <property type="component" value="Unassembled WGS sequence"/>
</dbReference>
<reference evidence="2 3" key="1">
    <citation type="submission" date="2015-03" db="EMBL/GenBank/DDBJ databases">
        <title>Draft genome sequence of Elstera litoralis.</title>
        <authorList>
            <person name="Rahalkar M.C."/>
            <person name="Dhakephalkar P.K."/>
            <person name="Pore S.D."/>
            <person name="Arora P."/>
            <person name="Kapse N.G."/>
            <person name="Pandit P.S."/>
        </authorList>
    </citation>
    <scope>NUCLEOTIDE SEQUENCE [LARGE SCALE GENOMIC DNA]</scope>
    <source>
        <strain evidence="2 3">Dia-1</strain>
    </source>
</reference>
<keyword evidence="3" id="KW-1185">Reference proteome</keyword>
<proteinExistence type="predicted"/>